<sequence>MKRRFKFILYNRSKLVKIPNFWNLEACFERMLHYP</sequence>
<protein>
    <submittedName>
        <fullName evidence="1">Uncharacterized protein</fullName>
    </submittedName>
</protein>
<proteinExistence type="predicted"/>
<evidence type="ECO:0000313" key="2">
    <source>
        <dbReference type="Proteomes" id="UP000322667"/>
    </source>
</evidence>
<name>A0A5D2I958_GOSTO</name>
<reference evidence="1 2" key="1">
    <citation type="submission" date="2019-07" db="EMBL/GenBank/DDBJ databases">
        <title>WGS assembly of Gossypium tomentosum.</title>
        <authorList>
            <person name="Chen Z.J."/>
            <person name="Sreedasyam A."/>
            <person name="Ando A."/>
            <person name="Song Q."/>
            <person name="De L."/>
            <person name="Hulse-Kemp A."/>
            <person name="Ding M."/>
            <person name="Ye W."/>
            <person name="Kirkbride R."/>
            <person name="Jenkins J."/>
            <person name="Plott C."/>
            <person name="Lovell J."/>
            <person name="Lin Y.-M."/>
            <person name="Vaughn R."/>
            <person name="Liu B."/>
            <person name="Li W."/>
            <person name="Simpson S."/>
            <person name="Scheffler B."/>
            <person name="Saski C."/>
            <person name="Grover C."/>
            <person name="Hu G."/>
            <person name="Conover J."/>
            <person name="Carlson J."/>
            <person name="Shu S."/>
            <person name="Boston L."/>
            <person name="Williams M."/>
            <person name="Peterson D."/>
            <person name="Mcgee K."/>
            <person name="Jones D."/>
            <person name="Wendel J."/>
            <person name="Stelly D."/>
            <person name="Grimwood J."/>
            <person name="Schmutz J."/>
        </authorList>
    </citation>
    <scope>NUCLEOTIDE SEQUENCE [LARGE SCALE GENOMIC DNA]</scope>
    <source>
        <strain evidence="1">7179.01</strain>
    </source>
</reference>
<keyword evidence="2" id="KW-1185">Reference proteome</keyword>
<gene>
    <name evidence="1" type="ORF">ES332_D12G142100v1</name>
</gene>
<accession>A0A5D2I958</accession>
<dbReference type="Proteomes" id="UP000322667">
    <property type="component" value="Chromosome D12"/>
</dbReference>
<dbReference type="EMBL" id="CM017634">
    <property type="protein sequence ID" value="TYH38892.1"/>
    <property type="molecule type" value="Genomic_DNA"/>
</dbReference>
<evidence type="ECO:0000313" key="1">
    <source>
        <dbReference type="EMBL" id="TYH38892.1"/>
    </source>
</evidence>
<organism evidence="1 2">
    <name type="scientific">Gossypium tomentosum</name>
    <name type="common">Hawaiian cotton</name>
    <name type="synonym">Gossypium sandvicense</name>
    <dbReference type="NCBI Taxonomy" id="34277"/>
    <lineage>
        <taxon>Eukaryota</taxon>
        <taxon>Viridiplantae</taxon>
        <taxon>Streptophyta</taxon>
        <taxon>Embryophyta</taxon>
        <taxon>Tracheophyta</taxon>
        <taxon>Spermatophyta</taxon>
        <taxon>Magnoliopsida</taxon>
        <taxon>eudicotyledons</taxon>
        <taxon>Gunneridae</taxon>
        <taxon>Pentapetalae</taxon>
        <taxon>rosids</taxon>
        <taxon>malvids</taxon>
        <taxon>Malvales</taxon>
        <taxon>Malvaceae</taxon>
        <taxon>Malvoideae</taxon>
        <taxon>Gossypium</taxon>
    </lineage>
</organism>
<dbReference type="AlphaFoldDB" id="A0A5D2I958"/>